<name>A0A9P6HB84_9AGAM</name>
<comment type="caution">
    <text evidence="3">The sequence shown here is derived from an EMBL/GenBank/DDBJ whole genome shotgun (WGS) entry which is preliminary data.</text>
</comment>
<keyword evidence="2" id="KW-0812">Transmembrane</keyword>
<keyword evidence="4" id="KW-1185">Reference proteome</keyword>
<dbReference type="EMBL" id="WIUZ02000012">
    <property type="protein sequence ID" value="KAF9782216.1"/>
    <property type="molecule type" value="Genomic_DNA"/>
</dbReference>
<evidence type="ECO:0000313" key="4">
    <source>
        <dbReference type="Proteomes" id="UP000736335"/>
    </source>
</evidence>
<feature type="transmembrane region" description="Helical" evidence="2">
    <location>
        <begin position="261"/>
        <end position="279"/>
    </location>
</feature>
<dbReference type="AlphaFoldDB" id="A0A9P6HB84"/>
<dbReference type="Proteomes" id="UP000736335">
    <property type="component" value="Unassembled WGS sequence"/>
</dbReference>
<evidence type="ECO:0000256" key="1">
    <source>
        <dbReference type="SAM" id="MobiDB-lite"/>
    </source>
</evidence>
<keyword evidence="2" id="KW-1133">Transmembrane helix</keyword>
<evidence type="ECO:0000256" key="2">
    <source>
        <dbReference type="SAM" id="Phobius"/>
    </source>
</evidence>
<reference evidence="3" key="1">
    <citation type="journal article" date="2020" name="Nat. Commun.">
        <title>Large-scale genome sequencing of mycorrhizal fungi provides insights into the early evolution of symbiotic traits.</title>
        <authorList>
            <person name="Miyauchi S."/>
            <person name="Kiss E."/>
            <person name="Kuo A."/>
            <person name="Drula E."/>
            <person name="Kohler A."/>
            <person name="Sanchez-Garcia M."/>
            <person name="Morin E."/>
            <person name="Andreopoulos B."/>
            <person name="Barry K.W."/>
            <person name="Bonito G."/>
            <person name="Buee M."/>
            <person name="Carver A."/>
            <person name="Chen C."/>
            <person name="Cichocki N."/>
            <person name="Clum A."/>
            <person name="Culley D."/>
            <person name="Crous P.W."/>
            <person name="Fauchery L."/>
            <person name="Girlanda M."/>
            <person name="Hayes R.D."/>
            <person name="Keri Z."/>
            <person name="LaButti K."/>
            <person name="Lipzen A."/>
            <person name="Lombard V."/>
            <person name="Magnuson J."/>
            <person name="Maillard F."/>
            <person name="Murat C."/>
            <person name="Nolan M."/>
            <person name="Ohm R.A."/>
            <person name="Pangilinan J."/>
            <person name="Pereira M.F."/>
            <person name="Perotto S."/>
            <person name="Peter M."/>
            <person name="Pfister S."/>
            <person name="Riley R."/>
            <person name="Sitrit Y."/>
            <person name="Stielow J.B."/>
            <person name="Szollosi G."/>
            <person name="Zifcakova L."/>
            <person name="Stursova M."/>
            <person name="Spatafora J.W."/>
            <person name="Tedersoo L."/>
            <person name="Vaario L.M."/>
            <person name="Yamada A."/>
            <person name="Yan M."/>
            <person name="Wang P."/>
            <person name="Xu J."/>
            <person name="Bruns T."/>
            <person name="Baldrian P."/>
            <person name="Vilgalys R."/>
            <person name="Dunand C."/>
            <person name="Henrissat B."/>
            <person name="Grigoriev I.V."/>
            <person name="Hibbett D."/>
            <person name="Nagy L.G."/>
            <person name="Martin F.M."/>
        </authorList>
    </citation>
    <scope>NUCLEOTIDE SEQUENCE</scope>
    <source>
        <strain evidence="3">UH-Tt-Lm1</strain>
    </source>
</reference>
<organism evidence="3 4">
    <name type="scientific">Thelephora terrestris</name>
    <dbReference type="NCBI Taxonomy" id="56493"/>
    <lineage>
        <taxon>Eukaryota</taxon>
        <taxon>Fungi</taxon>
        <taxon>Dikarya</taxon>
        <taxon>Basidiomycota</taxon>
        <taxon>Agaricomycotina</taxon>
        <taxon>Agaricomycetes</taxon>
        <taxon>Thelephorales</taxon>
        <taxon>Thelephoraceae</taxon>
        <taxon>Thelephora</taxon>
    </lineage>
</organism>
<reference evidence="3" key="2">
    <citation type="submission" date="2020-11" db="EMBL/GenBank/DDBJ databases">
        <authorList>
            <consortium name="DOE Joint Genome Institute"/>
            <person name="Kuo A."/>
            <person name="Miyauchi S."/>
            <person name="Kiss E."/>
            <person name="Drula E."/>
            <person name="Kohler A."/>
            <person name="Sanchez-Garcia M."/>
            <person name="Andreopoulos B."/>
            <person name="Barry K.W."/>
            <person name="Bonito G."/>
            <person name="Buee M."/>
            <person name="Carver A."/>
            <person name="Chen C."/>
            <person name="Cichocki N."/>
            <person name="Clum A."/>
            <person name="Culley D."/>
            <person name="Crous P.W."/>
            <person name="Fauchery L."/>
            <person name="Girlanda M."/>
            <person name="Hayes R."/>
            <person name="Keri Z."/>
            <person name="Labutti K."/>
            <person name="Lipzen A."/>
            <person name="Lombard V."/>
            <person name="Magnuson J."/>
            <person name="Maillard F."/>
            <person name="Morin E."/>
            <person name="Murat C."/>
            <person name="Nolan M."/>
            <person name="Ohm R."/>
            <person name="Pangilinan J."/>
            <person name="Pereira M."/>
            <person name="Perotto S."/>
            <person name="Peter M."/>
            <person name="Riley R."/>
            <person name="Sitrit Y."/>
            <person name="Stielow B."/>
            <person name="Szollosi G."/>
            <person name="Zifcakova L."/>
            <person name="Stursova M."/>
            <person name="Spatafora J.W."/>
            <person name="Tedersoo L."/>
            <person name="Vaario L.-M."/>
            <person name="Yamada A."/>
            <person name="Yan M."/>
            <person name="Wang P."/>
            <person name="Xu J."/>
            <person name="Bruns T."/>
            <person name="Baldrian P."/>
            <person name="Vilgalys R."/>
            <person name="Henrissat B."/>
            <person name="Grigoriev I.V."/>
            <person name="Hibbett D."/>
            <person name="Nagy L.G."/>
            <person name="Martin F.M."/>
        </authorList>
    </citation>
    <scope>NUCLEOTIDE SEQUENCE</scope>
    <source>
        <strain evidence="3">UH-Tt-Lm1</strain>
    </source>
</reference>
<accession>A0A9P6HB84</accession>
<dbReference type="OrthoDB" id="3252109at2759"/>
<gene>
    <name evidence="3" type="ORF">BJ322DRAFT_1074873</name>
</gene>
<protein>
    <submittedName>
        <fullName evidence="3">Uncharacterized protein</fullName>
    </submittedName>
</protein>
<feature type="region of interest" description="Disordered" evidence="1">
    <location>
        <begin position="25"/>
        <end position="106"/>
    </location>
</feature>
<sequence length="280" mass="31047">MSGTPPFTRKRPQCHSCGTLMAGHRRVNGRYVCPDDDDDTSITSAETVTPSPRRSARLNSHSREQETPPPPSTSTRPGPSNWDAPSRPRSAKREQTTSPAPTVLSEEYYCKTEDDSFYTENEFVGSPDASQHHASKLGPASSLRTFTRKLRLSTPLASIFTAPRSEIEGVQQEAGRHGLYAGTVYKPRKIKEEESQRWLVLGRDPNTVDRLVDCQRTHVARQLGLETQAIAPAPVPGAIAMPPSMVVLSEGPSWWRRIVDALFWGSVGALILFYILVYVF</sequence>
<feature type="compositionally biased region" description="Polar residues" evidence="1">
    <location>
        <begin position="41"/>
        <end position="52"/>
    </location>
</feature>
<evidence type="ECO:0000313" key="3">
    <source>
        <dbReference type="EMBL" id="KAF9782216.1"/>
    </source>
</evidence>
<keyword evidence="2" id="KW-0472">Membrane</keyword>
<proteinExistence type="predicted"/>